<dbReference type="Proteomes" id="UP000230729">
    <property type="component" value="Unassembled WGS sequence"/>
</dbReference>
<name>A0A2G9ZL57_9BACT</name>
<accession>A0A2G9ZL57</accession>
<reference evidence="1 2" key="1">
    <citation type="submission" date="2017-09" db="EMBL/GenBank/DDBJ databases">
        <title>Depth-based differentiation of microbial function through sediment-hosted aquifers and enrichment of novel symbionts in the deep terrestrial subsurface.</title>
        <authorList>
            <person name="Probst A.J."/>
            <person name="Ladd B."/>
            <person name="Jarett J.K."/>
            <person name="Geller-Mcgrath D.E."/>
            <person name="Sieber C.M."/>
            <person name="Emerson J.B."/>
            <person name="Anantharaman K."/>
            <person name="Thomas B.C."/>
            <person name="Malmstrom R."/>
            <person name="Stieglmeier M."/>
            <person name="Klingl A."/>
            <person name="Woyke T."/>
            <person name="Ryan C.M."/>
            <person name="Banfield J.F."/>
        </authorList>
    </citation>
    <scope>NUCLEOTIDE SEQUENCE [LARGE SCALE GENOMIC DNA]</scope>
    <source>
        <strain evidence="1">CG23_combo_of_CG06-09_8_20_14_all_49_15</strain>
    </source>
</reference>
<organism evidence="1 2">
    <name type="scientific">Candidatus Falkowbacteria bacterium CG23_combo_of_CG06-09_8_20_14_all_49_15</name>
    <dbReference type="NCBI Taxonomy" id="1974572"/>
    <lineage>
        <taxon>Bacteria</taxon>
        <taxon>Candidatus Falkowiibacteriota</taxon>
    </lineage>
</organism>
<evidence type="ECO:0000313" key="1">
    <source>
        <dbReference type="EMBL" id="PIP33882.1"/>
    </source>
</evidence>
<protein>
    <recommendedName>
        <fullName evidence="3">NYN domain-containing protein</fullName>
    </recommendedName>
</protein>
<comment type="caution">
    <text evidence="1">The sequence shown here is derived from an EMBL/GenBank/DDBJ whole genome shotgun (WGS) entry which is preliminary data.</text>
</comment>
<gene>
    <name evidence="1" type="ORF">COX22_01985</name>
</gene>
<dbReference type="EMBL" id="PCSD01000042">
    <property type="protein sequence ID" value="PIP33882.1"/>
    <property type="molecule type" value="Genomic_DNA"/>
</dbReference>
<dbReference type="Gene3D" id="3.40.50.1010">
    <property type="entry name" value="5'-nuclease"/>
    <property type="match status" value="1"/>
</dbReference>
<dbReference type="AlphaFoldDB" id="A0A2G9ZL57"/>
<evidence type="ECO:0008006" key="3">
    <source>
        <dbReference type="Google" id="ProtNLM"/>
    </source>
</evidence>
<evidence type="ECO:0000313" key="2">
    <source>
        <dbReference type="Proteomes" id="UP000230729"/>
    </source>
</evidence>
<proteinExistence type="predicted"/>
<sequence>MYTKLQELGFICVFKPTLSLKDGKIKGNVDAELVLHSIIEYDNYNEALIVSGDGDFYCLIEYLIGKNKFKKVLVPNFYSYSSLLDRLSTPQNNILHFVNFLRKKLEYKNRGNEKGSLRDQPLREPSSS</sequence>